<comment type="similarity">
    <text evidence="1">Belongs to the peptidase S66 family.</text>
</comment>
<organism evidence="5 6">
    <name type="scientific">Pseudoalteromonas luteoviolacea</name>
    <dbReference type="NCBI Taxonomy" id="43657"/>
    <lineage>
        <taxon>Bacteria</taxon>
        <taxon>Pseudomonadati</taxon>
        <taxon>Pseudomonadota</taxon>
        <taxon>Gammaproteobacteria</taxon>
        <taxon>Alteromonadales</taxon>
        <taxon>Pseudoalteromonadaceae</taxon>
        <taxon>Pseudoalteromonas</taxon>
    </lineage>
</organism>
<dbReference type="GO" id="GO:0016787">
    <property type="term" value="F:hydrolase activity"/>
    <property type="evidence" value="ECO:0007669"/>
    <property type="project" value="UniProtKB-KW"/>
</dbReference>
<dbReference type="OrthoDB" id="9807329at2"/>
<dbReference type="InterPro" id="IPR040921">
    <property type="entry name" value="Peptidase_S66C"/>
</dbReference>
<protein>
    <submittedName>
        <fullName evidence="5">Microcin C7 resistance protein MccF</fullName>
    </submittedName>
</protein>
<dbReference type="InterPro" id="IPR029062">
    <property type="entry name" value="Class_I_gatase-like"/>
</dbReference>
<evidence type="ECO:0000259" key="4">
    <source>
        <dbReference type="Pfam" id="PF17676"/>
    </source>
</evidence>
<feature type="domain" description="LD-carboxypeptidase C-terminal" evidence="4">
    <location>
        <begin position="210"/>
        <end position="332"/>
    </location>
</feature>
<dbReference type="EMBL" id="JWIC01000005">
    <property type="protein sequence ID" value="KID57378.1"/>
    <property type="molecule type" value="Genomic_DNA"/>
</dbReference>
<evidence type="ECO:0000313" key="5">
    <source>
        <dbReference type="EMBL" id="KID57378.1"/>
    </source>
</evidence>
<accession>A0A0C1MRU4</accession>
<reference evidence="5 6" key="1">
    <citation type="submission" date="2014-12" db="EMBL/GenBank/DDBJ databases">
        <title>Draft Genome Sequence of Pseudoalteromonas luteoviolacea HI1.</title>
        <authorList>
            <person name="Asahina A.Y."/>
            <person name="Hadfield M.G."/>
        </authorList>
    </citation>
    <scope>NUCLEOTIDE SEQUENCE [LARGE SCALE GENOMIC DNA]</scope>
    <source>
        <strain evidence="5 6">HI1</strain>
    </source>
</reference>
<dbReference type="Pfam" id="PF17676">
    <property type="entry name" value="Peptidase_S66C"/>
    <property type="match status" value="1"/>
</dbReference>
<proteinExistence type="inferred from homology"/>
<dbReference type="RefSeq" id="WP_039609149.1">
    <property type="nucleotide sequence ID" value="NZ_JWIC01000005.1"/>
</dbReference>
<dbReference type="Gene3D" id="3.40.50.10740">
    <property type="entry name" value="Class I glutamine amidotransferase-like"/>
    <property type="match status" value="1"/>
</dbReference>
<dbReference type="PANTHER" id="PTHR30237">
    <property type="entry name" value="MURAMOYLTETRAPEPTIDE CARBOXYPEPTIDASE"/>
    <property type="match status" value="1"/>
</dbReference>
<name>A0A0C1MRU4_9GAMM</name>
<dbReference type="SUPFAM" id="SSF141986">
    <property type="entry name" value="LD-carboxypeptidase A C-terminal domain-like"/>
    <property type="match status" value="1"/>
</dbReference>
<feature type="domain" description="LD-carboxypeptidase N-terminal" evidence="3">
    <location>
        <begin position="13"/>
        <end position="131"/>
    </location>
</feature>
<dbReference type="InterPro" id="IPR027478">
    <property type="entry name" value="LdcA_N"/>
</dbReference>
<dbReference type="PANTHER" id="PTHR30237:SF4">
    <property type="entry name" value="LD-CARBOXYPEPTIDASE C-TERMINAL DOMAIN-CONTAINING PROTEIN"/>
    <property type="match status" value="1"/>
</dbReference>
<comment type="caution">
    <text evidence="5">The sequence shown here is derived from an EMBL/GenBank/DDBJ whole genome shotgun (WGS) entry which is preliminary data.</text>
</comment>
<dbReference type="Gene3D" id="3.50.30.60">
    <property type="entry name" value="LD-carboxypeptidase A C-terminal domain-like"/>
    <property type="match status" value="1"/>
</dbReference>
<dbReference type="Proteomes" id="UP000031327">
    <property type="component" value="Unassembled WGS sequence"/>
</dbReference>
<dbReference type="InterPro" id="IPR040449">
    <property type="entry name" value="Peptidase_S66_N"/>
</dbReference>
<dbReference type="Pfam" id="PF02016">
    <property type="entry name" value="Peptidase_S66"/>
    <property type="match status" value="1"/>
</dbReference>
<evidence type="ECO:0000256" key="2">
    <source>
        <dbReference type="ARBA" id="ARBA00022801"/>
    </source>
</evidence>
<dbReference type="SUPFAM" id="SSF52317">
    <property type="entry name" value="Class I glutamine amidotransferase-like"/>
    <property type="match status" value="1"/>
</dbReference>
<gene>
    <name evidence="5" type="ORF">JF50_09200</name>
</gene>
<evidence type="ECO:0000256" key="1">
    <source>
        <dbReference type="ARBA" id="ARBA00010233"/>
    </source>
</evidence>
<keyword evidence="2" id="KW-0378">Hydrolase</keyword>
<evidence type="ECO:0000259" key="3">
    <source>
        <dbReference type="Pfam" id="PF02016"/>
    </source>
</evidence>
<sequence>MIKPKPLQKGSNIAILAPSAGLSCVFPHIYQLGIKNLTEMGFNVLEYPTTKMRAKEVFDNPKSRAEDINRAFADDNVHGIISLIGGEDSARILKYLDPEIIQANPKLFMGYSDFTAVSVFVNQLGVVTFNGPSVMAGFAQIHNLPDEYRAYVKAFLYGELENATIPTFSHFYDGYPDWSDASTAGQLNPIQENVGPRFFGGVLADTDKVSGQLFGGCIEVLEMLKGTQFWPAADFWQGKVLFLETSQEKPSLDYVKYWLRNYGVMGVFEHLSGLLIGRARDYSADEKAQLDEVVLSVIRDEFECHSLPVVTNLDFGHTDPQVILPQGGDIEINLKAKQLKLLGSAFKA</sequence>
<dbReference type="PIRSF" id="PIRSF028757">
    <property type="entry name" value="LD-carboxypeptidase"/>
    <property type="match status" value="1"/>
</dbReference>
<dbReference type="AlphaFoldDB" id="A0A0C1MRU4"/>
<dbReference type="InterPro" id="IPR003507">
    <property type="entry name" value="S66_fam"/>
</dbReference>
<evidence type="ECO:0000313" key="6">
    <source>
        <dbReference type="Proteomes" id="UP000031327"/>
    </source>
</evidence>
<dbReference type="CDD" id="cd07062">
    <property type="entry name" value="Peptidase_S66_mccF_like"/>
    <property type="match status" value="1"/>
</dbReference>
<dbReference type="PROSITE" id="PS51257">
    <property type="entry name" value="PROKAR_LIPOPROTEIN"/>
    <property type="match status" value="1"/>
</dbReference>
<dbReference type="InterPro" id="IPR027461">
    <property type="entry name" value="Carboxypeptidase_A_C_sf"/>
</dbReference>